<evidence type="ECO:0000313" key="3">
    <source>
        <dbReference type="EMBL" id="ANF50622.1"/>
    </source>
</evidence>
<keyword evidence="4" id="KW-1185">Reference proteome</keyword>
<name>A0A172XUT4_9FLAO</name>
<accession>A0A172XUT4</accession>
<dbReference type="Pfam" id="PF11958">
    <property type="entry name" value="DUF3472"/>
    <property type="match status" value="1"/>
</dbReference>
<evidence type="ECO:0000256" key="1">
    <source>
        <dbReference type="SAM" id="SignalP"/>
    </source>
</evidence>
<evidence type="ECO:0000259" key="2">
    <source>
        <dbReference type="Pfam" id="PF16871"/>
    </source>
</evidence>
<dbReference type="Pfam" id="PF16871">
    <property type="entry name" value="DUF5077"/>
    <property type="match status" value="1"/>
</dbReference>
<dbReference type="OrthoDB" id="6014523at2"/>
<sequence>MKTKLLTSAYVIFLCLKFSMVMATNIQNHHRYSSEVPLAGNAFITTSTKGSTEMITKNGLGNWTSANSVISTYFKVNQGGILHLNLKAKVPSGKSVIKVSINGVSHAIPIRDSSYNTYCVGDFNVLPGYVKVDLQGLKKTGDYFADVSHIIFESPSSEGDYIFCNDPNFYYWGRRGPSCHLKYTNPTTKDVLYFYNEITISKGEDKIGSYFMANGFQNGYFGIQVNSETERRILFSVWSPFSTDNPKDIPEDHKIKLNCKGKNVITGEFGNEGSGGQSYLQYNWKAGVTYKFLLKGEPDGTRNTNYTAWFFAPETNSWALIASWKRPYTKAYLDNLHSFVENFIPDNGYQGRKAEFGNQWVKKTDGQWLPISQAKFTADATYKARQRVDATGGTINNTFYLKNGAFTNDVTLMNSVLNVSPPTRNPDINLIDLGSCNVSAN</sequence>
<protein>
    <submittedName>
        <fullName evidence="3">Nematoblast specific protein</fullName>
    </submittedName>
</protein>
<evidence type="ECO:0000313" key="4">
    <source>
        <dbReference type="Proteomes" id="UP000077824"/>
    </source>
</evidence>
<dbReference type="KEGG" id="chh:A0O34_08840"/>
<keyword evidence="1" id="KW-0732">Signal</keyword>
<dbReference type="EMBL" id="CP015199">
    <property type="protein sequence ID" value="ANF50622.1"/>
    <property type="molecule type" value="Genomic_DNA"/>
</dbReference>
<organism evidence="3 4">
    <name type="scientific">Chryseobacterium glaciei</name>
    <dbReference type="NCBI Taxonomy" id="1685010"/>
    <lineage>
        <taxon>Bacteria</taxon>
        <taxon>Pseudomonadati</taxon>
        <taxon>Bacteroidota</taxon>
        <taxon>Flavobacteriia</taxon>
        <taxon>Flavobacteriales</taxon>
        <taxon>Weeksellaceae</taxon>
        <taxon>Chryseobacterium group</taxon>
        <taxon>Chryseobacterium</taxon>
    </lineage>
</organism>
<dbReference type="InterPro" id="IPR021862">
    <property type="entry name" value="DUF3472"/>
</dbReference>
<dbReference type="RefSeq" id="WP_066753834.1">
    <property type="nucleotide sequence ID" value="NZ_CP015199.1"/>
</dbReference>
<gene>
    <name evidence="3" type="ORF">A0O34_08840</name>
</gene>
<dbReference type="STRING" id="1685010.A0O34_08840"/>
<dbReference type="AlphaFoldDB" id="A0A172XUT4"/>
<feature type="chain" id="PRO_5008003807" evidence="1">
    <location>
        <begin position="24"/>
        <end position="441"/>
    </location>
</feature>
<feature type="signal peptide" evidence="1">
    <location>
        <begin position="1"/>
        <end position="23"/>
    </location>
</feature>
<reference evidence="3 4" key="1">
    <citation type="submission" date="2016-04" db="EMBL/GenBank/DDBJ databases">
        <title>Complete Genome Sequence of Chryseobacterium sp. IHBB 10212.</title>
        <authorList>
            <person name="Pal M."/>
            <person name="Swarnkar M.K."/>
            <person name="Kaushal K."/>
            <person name="Chhibber S."/>
            <person name="Singh A.K."/>
            <person name="Gulati A."/>
        </authorList>
    </citation>
    <scope>NUCLEOTIDE SEQUENCE [LARGE SCALE GENOMIC DNA]</scope>
    <source>
        <strain evidence="3 4">IHBB 10212</strain>
    </source>
</reference>
<dbReference type="InterPro" id="IPR031712">
    <property type="entry name" value="DUF5077"/>
</dbReference>
<dbReference type="Proteomes" id="UP000077824">
    <property type="component" value="Chromosome"/>
</dbReference>
<feature type="domain" description="DUF5077" evidence="2">
    <location>
        <begin position="36"/>
        <end position="155"/>
    </location>
</feature>
<proteinExistence type="predicted"/>